<protein>
    <recommendedName>
        <fullName evidence="3">CarboxypepD_reg-like domain-containing protein</fullName>
    </recommendedName>
</protein>
<keyword evidence="2" id="KW-1185">Reference proteome</keyword>
<evidence type="ECO:0000313" key="1">
    <source>
        <dbReference type="EMBL" id="SHG74918.1"/>
    </source>
</evidence>
<dbReference type="OrthoDB" id="1427655at2"/>
<evidence type="ECO:0008006" key="3">
    <source>
        <dbReference type="Google" id="ProtNLM"/>
    </source>
</evidence>
<dbReference type="RefSeq" id="WP_073020213.1">
    <property type="nucleotide sequence ID" value="NZ_FQWF01000009.1"/>
</dbReference>
<reference evidence="2" key="1">
    <citation type="submission" date="2016-11" db="EMBL/GenBank/DDBJ databases">
        <authorList>
            <person name="Varghese N."/>
            <person name="Submissions S."/>
        </authorList>
    </citation>
    <scope>NUCLEOTIDE SEQUENCE [LARGE SCALE GENOMIC DNA]</scope>
    <source>
        <strain evidence="2">DSM 17659</strain>
    </source>
</reference>
<evidence type="ECO:0000313" key="2">
    <source>
        <dbReference type="Proteomes" id="UP000184020"/>
    </source>
</evidence>
<sequence length="254" mass="28863">MKVNKNLFLVLFVLSKVTYSQVSIEKLIHGEIRVDSLYVNGINVVNLGNKETTVSANNGKFFILAKVNDVLVLSALHLEAKRIIIASSDFENGFLPIKMFNKVTRLDEVIVKNNQFNVVSLGIVTKAPTKYTTAERRLQTAGDFKPIMLLNLIGGTMPLDTLINKINGRTKRLKKLVVLEKKESNIKVISELFRDEYFTDELNILTENINGFKFYIVENENFVKILDSRNEPQISLYMTALSLEFKTLLNSKNK</sequence>
<dbReference type="AlphaFoldDB" id="A0A1M5MCB5"/>
<proteinExistence type="predicted"/>
<dbReference type="Proteomes" id="UP000184020">
    <property type="component" value="Unassembled WGS sequence"/>
</dbReference>
<name>A0A1M5MCB5_9FLAO</name>
<organism evidence="1 2">
    <name type="scientific">Flavobacterium micromati</name>
    <dbReference type="NCBI Taxonomy" id="229205"/>
    <lineage>
        <taxon>Bacteria</taxon>
        <taxon>Pseudomonadati</taxon>
        <taxon>Bacteroidota</taxon>
        <taxon>Flavobacteriia</taxon>
        <taxon>Flavobacteriales</taxon>
        <taxon>Flavobacteriaceae</taxon>
        <taxon>Flavobacterium</taxon>
    </lineage>
</organism>
<dbReference type="EMBL" id="FQWF01000009">
    <property type="protein sequence ID" value="SHG74918.1"/>
    <property type="molecule type" value="Genomic_DNA"/>
</dbReference>
<dbReference type="STRING" id="229205.SAMN05444372_109127"/>
<accession>A0A1M5MCB5</accession>
<gene>
    <name evidence="1" type="ORF">SAMN05444372_109127</name>
</gene>